<evidence type="ECO:0000313" key="5">
    <source>
        <dbReference type="EMBL" id="JAC79697.1"/>
    </source>
</evidence>
<dbReference type="GO" id="GO:0016811">
    <property type="term" value="F:hydrolase activity, acting on carbon-nitrogen (but not peptide) bonds, in linear amides"/>
    <property type="evidence" value="ECO:0007669"/>
    <property type="project" value="TreeGrafter"/>
</dbReference>
<dbReference type="EMBL" id="GBEZ01005632">
    <property type="protein sequence ID" value="JAC79697.1"/>
    <property type="molecule type" value="Transcribed_RNA"/>
</dbReference>
<evidence type="ECO:0000256" key="2">
    <source>
        <dbReference type="ARBA" id="ARBA00022723"/>
    </source>
</evidence>
<organism evidence="5">
    <name type="scientific">Tetraselmis sp. GSL018</name>
    <dbReference type="NCBI Taxonomy" id="582737"/>
    <lineage>
        <taxon>Eukaryota</taxon>
        <taxon>Viridiplantae</taxon>
        <taxon>Chlorophyta</taxon>
        <taxon>core chlorophytes</taxon>
        <taxon>Chlorodendrophyceae</taxon>
        <taxon>Chlorodendrales</taxon>
        <taxon>Chlorodendraceae</taxon>
        <taxon>Tetraselmis</taxon>
    </lineage>
</organism>
<accession>A0A061S3H6</accession>
<dbReference type="Pfam" id="PF02633">
    <property type="entry name" value="Creatininase"/>
    <property type="match status" value="1"/>
</dbReference>
<evidence type="ECO:0000256" key="3">
    <source>
        <dbReference type="ARBA" id="ARBA00022801"/>
    </source>
</evidence>
<keyword evidence="2" id="KW-0479">Metal-binding</keyword>
<dbReference type="SUPFAM" id="SSF102215">
    <property type="entry name" value="Creatininase"/>
    <property type="match status" value="1"/>
</dbReference>
<keyword evidence="4" id="KW-0862">Zinc</keyword>
<keyword evidence="3 5" id="KW-0378">Hydrolase</keyword>
<comment type="cofactor">
    <cofactor evidence="1">
        <name>Zn(2+)</name>
        <dbReference type="ChEBI" id="CHEBI:29105"/>
    </cofactor>
</comment>
<gene>
    <name evidence="5" type="ORF">TSPGSL018_12046</name>
</gene>
<dbReference type="InterPro" id="IPR003785">
    <property type="entry name" value="Creatininase/forma_Hydrolase"/>
</dbReference>
<dbReference type="GO" id="GO:0009231">
    <property type="term" value="P:riboflavin biosynthetic process"/>
    <property type="evidence" value="ECO:0007669"/>
    <property type="project" value="TreeGrafter"/>
</dbReference>
<evidence type="ECO:0000256" key="1">
    <source>
        <dbReference type="ARBA" id="ARBA00001947"/>
    </source>
</evidence>
<proteinExistence type="predicted"/>
<sequence length="406" mass="43735">MQIGSCTRYLPPYSICAVTGLTPPTLPLKDYVNSACAGTINSEKNKPRSWKAGSERNMRLCSTTDSQHGPPCRNSAACFLDLEQETEVEEEAKGAHLESAAEFRGPKLPKRRWDQMTTTDFRSLAENGIETIAVLPVSATEQHGPHLPCSVDANINEGILERALELLDPRLPVTVLPEQRIGKSNEHSAFPGTLSLSAETLTNLWLDIGDSVYRAGVRKLVLFNSHGGQPQVMDIVARELRVRHGMLAVALSWFGFGLPDGAVSRHEQLHGIHGGEIETSMMLHLRPGLVRMRLAEDFVPSSVELCERFRLLRPEGGVGFGWMAQDLHPSGAMGNAAAATPEKGRLLVEHAASRLAELLREVDAFPLSALRGAGGEPAGAEAATLNGFVESRERAAATGLNGGGCG</sequence>
<dbReference type="AlphaFoldDB" id="A0A061S3H6"/>
<evidence type="ECO:0000256" key="4">
    <source>
        <dbReference type="ARBA" id="ARBA00022833"/>
    </source>
</evidence>
<dbReference type="Gene3D" id="3.40.50.10310">
    <property type="entry name" value="Creatininase"/>
    <property type="match status" value="1"/>
</dbReference>
<dbReference type="PANTHER" id="PTHR35005">
    <property type="entry name" value="3-DEHYDRO-SCYLLO-INOSOSE HYDROLASE"/>
    <property type="match status" value="1"/>
</dbReference>
<reference evidence="5" key="1">
    <citation type="submission" date="2014-05" db="EMBL/GenBank/DDBJ databases">
        <title>The transcriptome of the halophilic microalga Tetraselmis sp. GSL018 isolated from the Great Salt Lake, Utah.</title>
        <authorList>
            <person name="Jinkerson R.E."/>
            <person name="D'Adamo S."/>
            <person name="Posewitz M.C."/>
        </authorList>
    </citation>
    <scope>NUCLEOTIDE SEQUENCE</scope>
    <source>
        <strain evidence="5">GSL018</strain>
    </source>
</reference>
<protein>
    <submittedName>
        <fullName evidence="5">Creatinine amidohydrolase</fullName>
    </submittedName>
</protein>
<name>A0A061S3H6_9CHLO</name>
<dbReference type="InterPro" id="IPR024087">
    <property type="entry name" value="Creatininase-like_sf"/>
</dbReference>
<dbReference type="GO" id="GO:0046872">
    <property type="term" value="F:metal ion binding"/>
    <property type="evidence" value="ECO:0007669"/>
    <property type="project" value="UniProtKB-KW"/>
</dbReference>
<dbReference type="PANTHER" id="PTHR35005:SF1">
    <property type="entry name" value="2-AMINO-5-FORMYLAMINO-6-RIBOSYLAMINOPYRIMIDIN-4(3H)-ONE 5'-MONOPHOSPHATE DEFORMYLASE"/>
    <property type="match status" value="1"/>
</dbReference>